<sequence>MGSKINCLISEAIKQVKATLTVDAIKTISSLALEK</sequence>
<dbReference type="AlphaFoldDB" id="A0A0K2UNY8"/>
<protein>
    <submittedName>
        <fullName evidence="1">Uncharacterized protein</fullName>
    </submittedName>
</protein>
<accession>A0A0K2UNY8</accession>
<organism evidence="1">
    <name type="scientific">Lepeophtheirus salmonis</name>
    <name type="common">Salmon louse</name>
    <name type="synonym">Caligus salmonis</name>
    <dbReference type="NCBI Taxonomy" id="72036"/>
    <lineage>
        <taxon>Eukaryota</taxon>
        <taxon>Metazoa</taxon>
        <taxon>Ecdysozoa</taxon>
        <taxon>Arthropoda</taxon>
        <taxon>Crustacea</taxon>
        <taxon>Multicrustacea</taxon>
        <taxon>Hexanauplia</taxon>
        <taxon>Copepoda</taxon>
        <taxon>Siphonostomatoida</taxon>
        <taxon>Caligidae</taxon>
        <taxon>Lepeophtheirus</taxon>
    </lineage>
</organism>
<reference evidence="1" key="1">
    <citation type="submission" date="2014-05" db="EMBL/GenBank/DDBJ databases">
        <authorList>
            <person name="Chronopoulou M."/>
        </authorList>
    </citation>
    <scope>NUCLEOTIDE SEQUENCE</scope>
    <source>
        <tissue evidence="1">Whole organism</tissue>
    </source>
</reference>
<proteinExistence type="predicted"/>
<evidence type="ECO:0000313" key="1">
    <source>
        <dbReference type="EMBL" id="CDW39974.1"/>
    </source>
</evidence>
<name>A0A0K2UNY8_LEPSM</name>
<dbReference type="EMBL" id="HACA01022613">
    <property type="protein sequence ID" value="CDW39974.1"/>
    <property type="molecule type" value="Transcribed_RNA"/>
</dbReference>